<feature type="domain" description="Orn/Lys/Arg decarboxylases family 1 pyridoxal-P attachment site" evidence="3">
    <location>
        <begin position="11"/>
        <end position="264"/>
    </location>
</feature>
<comment type="cofactor">
    <cofactor evidence="1">
        <name>pyridoxal 5'-phosphate</name>
        <dbReference type="ChEBI" id="CHEBI:597326"/>
    </cofactor>
</comment>
<evidence type="ECO:0000313" key="4">
    <source>
        <dbReference type="EMBL" id="OXZ26789.1"/>
    </source>
</evidence>
<dbReference type="SUPFAM" id="SSF53383">
    <property type="entry name" value="PLP-dependent transferases"/>
    <property type="match status" value="1"/>
</dbReference>
<dbReference type="InterPro" id="IPR000310">
    <property type="entry name" value="Orn/Lys/Arg_deCO2ase_major_dom"/>
</dbReference>
<proteinExistence type="predicted"/>
<dbReference type="Proteomes" id="UP000215413">
    <property type="component" value="Unassembled WGS sequence"/>
</dbReference>
<dbReference type="PANTHER" id="PTHR43277">
    <property type="entry name" value="ARGININE DECARBOXYLASE"/>
    <property type="match status" value="1"/>
</dbReference>
<dbReference type="InterPro" id="IPR015424">
    <property type="entry name" value="PyrdxlP-dep_Trfase"/>
</dbReference>
<organism evidence="4 5">
    <name type="scientific">Finegoldia magna</name>
    <name type="common">Peptostreptococcus magnus</name>
    <dbReference type="NCBI Taxonomy" id="1260"/>
    <lineage>
        <taxon>Bacteria</taxon>
        <taxon>Bacillati</taxon>
        <taxon>Bacillota</taxon>
        <taxon>Tissierellia</taxon>
        <taxon>Tissierellales</taxon>
        <taxon>Peptoniphilaceae</taxon>
        <taxon>Finegoldia</taxon>
    </lineage>
</organism>
<dbReference type="AlphaFoldDB" id="A0A233V314"/>
<dbReference type="GO" id="GO:0003824">
    <property type="term" value="F:catalytic activity"/>
    <property type="evidence" value="ECO:0007669"/>
    <property type="project" value="InterPro"/>
</dbReference>
<evidence type="ECO:0000256" key="1">
    <source>
        <dbReference type="ARBA" id="ARBA00001933"/>
    </source>
</evidence>
<dbReference type="InterPro" id="IPR015421">
    <property type="entry name" value="PyrdxlP-dep_Trfase_major"/>
</dbReference>
<keyword evidence="2" id="KW-0663">Pyridoxal phosphate</keyword>
<accession>A0A233V314</accession>
<dbReference type="Gene3D" id="3.40.640.10">
    <property type="entry name" value="Type I PLP-dependent aspartate aminotransferase-like (Major domain)"/>
    <property type="match status" value="1"/>
</dbReference>
<reference evidence="5" key="1">
    <citation type="submission" date="2017-04" db="EMBL/GenBank/DDBJ databases">
        <title>Finegoldia magna isolated from orthopedic joint implant-associated infections.</title>
        <authorList>
            <person name="Bjorklund S."/>
            <person name="Bruggemann H."/>
            <person name="Jensen A."/>
            <person name="Hellmark B."/>
            <person name="Soderquist B."/>
        </authorList>
    </citation>
    <scope>NUCLEOTIDE SEQUENCE [LARGE SCALE GENOMIC DNA]</scope>
    <source>
        <strain evidence="5">CCUG 54800</strain>
    </source>
</reference>
<sequence length="414" mass="47329">MRNLYDNLINRKEKVSFHMPGHKGKMLEGMNDFLENILKIDVTELSDTDDLYHANNIIAEGRNNLALFSHAKSSMYLVNGSTSGIVASIMSVLDETDKILVEKNCHKSVINGVRLARGESVEIDCDGVCEQEVLIENLKKDSSIKAVLITRPNYYGIYQPIEKLVTYCHENNIKIIVDEAHGTHFALECFDKNAMQLGCDISINSYHKTMPAFTQTAAINFNSEDEFIDKTMSNLQMIMTSSPSYIFMTSVEYALNYCTKNESKYAELKEIIDWFYSEIEGLDFIRKTPIQKNCKRDFTRIVLECDNPSDVNKHLIKNGIYIEMIDDKNLVLISTIADEKKDFEILLEALRSYEKSDSTKIYKTYDYLLNKKITNDIVIYPPGKIFAKKNSTINQEQIDELNDLSSKGVNILLK</sequence>
<evidence type="ECO:0000313" key="5">
    <source>
        <dbReference type="Proteomes" id="UP000215413"/>
    </source>
</evidence>
<comment type="caution">
    <text evidence="4">The sequence shown here is derived from an EMBL/GenBank/DDBJ whole genome shotgun (WGS) entry which is preliminary data.</text>
</comment>
<protein>
    <submittedName>
        <fullName evidence="4">Ornithine decarboxylase</fullName>
    </submittedName>
</protein>
<gene>
    <name evidence="4" type="ORF">B9N49_07220</name>
</gene>
<dbReference type="InterPro" id="IPR052357">
    <property type="entry name" value="Orn_Lys_Arg_decarboxylase-I"/>
</dbReference>
<dbReference type="Pfam" id="PF01276">
    <property type="entry name" value="OKR_DC_1"/>
    <property type="match status" value="1"/>
</dbReference>
<dbReference type="EMBL" id="NDYC01000032">
    <property type="protein sequence ID" value="OXZ26789.1"/>
    <property type="molecule type" value="Genomic_DNA"/>
</dbReference>
<evidence type="ECO:0000259" key="3">
    <source>
        <dbReference type="Pfam" id="PF01276"/>
    </source>
</evidence>
<name>A0A233V314_FINMA</name>
<dbReference type="RefSeq" id="WP_094206138.1">
    <property type="nucleotide sequence ID" value="NZ_JAWGQT010000056.1"/>
</dbReference>
<dbReference type="PANTHER" id="PTHR43277:SF4">
    <property type="entry name" value="ARGININE DECARBOXYLASE"/>
    <property type="match status" value="1"/>
</dbReference>
<evidence type="ECO:0000256" key="2">
    <source>
        <dbReference type="ARBA" id="ARBA00022898"/>
    </source>
</evidence>